<dbReference type="InterPro" id="IPR025348">
    <property type="entry name" value="DUF4252"/>
</dbReference>
<sequence>MIMKTNRLFLAGVLLLLPLLCQAQGLFAKYSDMNNVSSVYISKAMIEMNPELYTKDVNVGKLAKQLELVQILSTMDNGIKREMRRDIESVVRAQKYELLMKQKGIVSRMAFYVKRKGETVQDLIMVVDGAATLKYVRLVGDMTIKDIQNIMKSQKTSDNTYFSIPTHEINNAFKEISIALGELKKIEGITELKDLKKEMKKLQKETEEMGLSYIIF</sequence>
<dbReference type="EMBL" id="VWMK01000016">
    <property type="protein sequence ID" value="KAA3761920.1"/>
    <property type="molecule type" value="Genomic_DNA"/>
</dbReference>
<dbReference type="RefSeq" id="WP_005924347.1">
    <property type="nucleotide sequence ID" value="NZ_JBCODD010000027.1"/>
</dbReference>
<reference evidence="3 4" key="1">
    <citation type="journal article" date="2019" name="Nat. Med.">
        <title>A library of human gut bacterial isolates paired with longitudinal multiomics data enables mechanistic microbiome research.</title>
        <authorList>
            <person name="Poyet M."/>
            <person name="Groussin M."/>
            <person name="Gibbons S.M."/>
            <person name="Avila-Pacheco J."/>
            <person name="Jiang X."/>
            <person name="Kearney S.M."/>
            <person name="Perrotta A.R."/>
            <person name="Berdy B."/>
            <person name="Zhao S."/>
            <person name="Lieberman T.D."/>
            <person name="Swanson P.K."/>
            <person name="Smith M."/>
            <person name="Roesemann S."/>
            <person name="Alexander J.E."/>
            <person name="Rich S.A."/>
            <person name="Livny J."/>
            <person name="Vlamakis H."/>
            <person name="Clish C."/>
            <person name="Bullock K."/>
            <person name="Deik A."/>
            <person name="Scott J."/>
            <person name="Pierce K.A."/>
            <person name="Xavier R.J."/>
            <person name="Alm E.J."/>
        </authorList>
    </citation>
    <scope>NUCLEOTIDE SEQUENCE [LARGE SCALE GENOMIC DNA]</scope>
    <source>
        <strain evidence="3 4">BIOML-A10</strain>
    </source>
</reference>
<keyword evidence="1" id="KW-0175">Coiled coil</keyword>
<accession>A0A7J4XGG9</accession>
<comment type="caution">
    <text evidence="3">The sequence shown here is derived from an EMBL/GenBank/DDBJ whole genome shotgun (WGS) entry which is preliminary data.</text>
</comment>
<evidence type="ECO:0000313" key="4">
    <source>
        <dbReference type="Proteomes" id="UP000422221"/>
    </source>
</evidence>
<proteinExistence type="predicted"/>
<dbReference type="AlphaFoldDB" id="A0A7J4XGG9"/>
<evidence type="ECO:0000256" key="2">
    <source>
        <dbReference type="SAM" id="SignalP"/>
    </source>
</evidence>
<dbReference type="Pfam" id="PF14060">
    <property type="entry name" value="DUF4252"/>
    <property type="match status" value="1"/>
</dbReference>
<dbReference type="Proteomes" id="UP000422221">
    <property type="component" value="Unassembled WGS sequence"/>
</dbReference>
<keyword evidence="2" id="KW-0732">Signal</keyword>
<protein>
    <submittedName>
        <fullName evidence="3">DUF4252 domain-containing protein</fullName>
    </submittedName>
</protein>
<evidence type="ECO:0000313" key="3">
    <source>
        <dbReference type="EMBL" id="KAA3761920.1"/>
    </source>
</evidence>
<feature type="coiled-coil region" evidence="1">
    <location>
        <begin position="185"/>
        <end position="212"/>
    </location>
</feature>
<organism evidence="3 4">
    <name type="scientific">Bacteroides salyersiae</name>
    <dbReference type="NCBI Taxonomy" id="291644"/>
    <lineage>
        <taxon>Bacteria</taxon>
        <taxon>Pseudomonadati</taxon>
        <taxon>Bacteroidota</taxon>
        <taxon>Bacteroidia</taxon>
        <taxon>Bacteroidales</taxon>
        <taxon>Bacteroidaceae</taxon>
        <taxon>Bacteroides</taxon>
    </lineage>
</organism>
<gene>
    <name evidence="3" type="ORF">F3F73_15445</name>
</gene>
<feature type="signal peptide" evidence="2">
    <location>
        <begin position="1"/>
        <end position="23"/>
    </location>
</feature>
<evidence type="ECO:0000256" key="1">
    <source>
        <dbReference type="SAM" id="Coils"/>
    </source>
</evidence>
<feature type="chain" id="PRO_5029640511" evidence="2">
    <location>
        <begin position="24"/>
        <end position="216"/>
    </location>
</feature>
<name>A0A7J4XGG9_9BACE</name>